<dbReference type="AlphaFoldDB" id="A0A5B7ENJ5"/>
<comment type="caution">
    <text evidence="2">The sequence shown here is derived from an EMBL/GenBank/DDBJ whole genome shotgun (WGS) entry which is preliminary data.</text>
</comment>
<protein>
    <submittedName>
        <fullName evidence="2">Uncharacterized protein</fullName>
    </submittedName>
</protein>
<evidence type="ECO:0000313" key="3">
    <source>
        <dbReference type="Proteomes" id="UP000324222"/>
    </source>
</evidence>
<name>A0A5B7ENJ5_PORTR</name>
<dbReference type="EMBL" id="VSRR010003144">
    <property type="protein sequence ID" value="MPC34847.1"/>
    <property type="molecule type" value="Genomic_DNA"/>
</dbReference>
<dbReference type="Proteomes" id="UP000324222">
    <property type="component" value="Unassembled WGS sequence"/>
</dbReference>
<proteinExistence type="predicted"/>
<keyword evidence="3" id="KW-1185">Reference proteome</keyword>
<gene>
    <name evidence="2" type="ORF">E2C01_028250</name>
</gene>
<feature type="region of interest" description="Disordered" evidence="1">
    <location>
        <begin position="1"/>
        <end position="28"/>
    </location>
</feature>
<accession>A0A5B7ENJ5</accession>
<evidence type="ECO:0000313" key="2">
    <source>
        <dbReference type="EMBL" id="MPC34847.1"/>
    </source>
</evidence>
<reference evidence="2 3" key="1">
    <citation type="submission" date="2019-05" db="EMBL/GenBank/DDBJ databases">
        <title>Another draft genome of Portunus trituberculatus and its Hox gene families provides insights of decapod evolution.</title>
        <authorList>
            <person name="Jeong J.-H."/>
            <person name="Song I."/>
            <person name="Kim S."/>
            <person name="Choi T."/>
            <person name="Kim D."/>
            <person name="Ryu S."/>
            <person name="Kim W."/>
        </authorList>
    </citation>
    <scope>NUCLEOTIDE SEQUENCE [LARGE SCALE GENOMIC DNA]</scope>
    <source>
        <tissue evidence="2">Muscle</tissue>
    </source>
</reference>
<organism evidence="2 3">
    <name type="scientific">Portunus trituberculatus</name>
    <name type="common">Swimming crab</name>
    <name type="synonym">Neptunus trituberculatus</name>
    <dbReference type="NCBI Taxonomy" id="210409"/>
    <lineage>
        <taxon>Eukaryota</taxon>
        <taxon>Metazoa</taxon>
        <taxon>Ecdysozoa</taxon>
        <taxon>Arthropoda</taxon>
        <taxon>Crustacea</taxon>
        <taxon>Multicrustacea</taxon>
        <taxon>Malacostraca</taxon>
        <taxon>Eumalacostraca</taxon>
        <taxon>Eucarida</taxon>
        <taxon>Decapoda</taxon>
        <taxon>Pleocyemata</taxon>
        <taxon>Brachyura</taxon>
        <taxon>Eubrachyura</taxon>
        <taxon>Portunoidea</taxon>
        <taxon>Portunidae</taxon>
        <taxon>Portuninae</taxon>
        <taxon>Portunus</taxon>
    </lineage>
</organism>
<evidence type="ECO:0000256" key="1">
    <source>
        <dbReference type="SAM" id="MobiDB-lite"/>
    </source>
</evidence>
<sequence>MQHNTSGRDGVREGLLAIPSPTHTGTQTQTCAALPLTRQSNIHSSRPHITVYNDWALGRHKVRFQGSVTSE</sequence>